<proteinExistence type="predicted"/>
<dbReference type="PANTHER" id="PTHR36328">
    <property type="entry name" value="TRANSMEMBRANE PROTEIN"/>
    <property type="match status" value="1"/>
</dbReference>
<evidence type="ECO:0000256" key="1">
    <source>
        <dbReference type="SAM" id="Phobius"/>
    </source>
</evidence>
<keyword evidence="1" id="KW-0812">Transmembrane</keyword>
<dbReference type="PANTHER" id="PTHR36328:SF1">
    <property type="entry name" value="TRANSMEMBRANE PROTEIN"/>
    <property type="match status" value="1"/>
</dbReference>
<dbReference type="AlphaFoldDB" id="A0A834G7G7"/>
<keyword evidence="1" id="KW-1133">Transmembrane helix</keyword>
<organism evidence="2 3">
    <name type="scientific">Rhododendron simsii</name>
    <name type="common">Sims's rhododendron</name>
    <dbReference type="NCBI Taxonomy" id="118357"/>
    <lineage>
        <taxon>Eukaryota</taxon>
        <taxon>Viridiplantae</taxon>
        <taxon>Streptophyta</taxon>
        <taxon>Embryophyta</taxon>
        <taxon>Tracheophyta</taxon>
        <taxon>Spermatophyta</taxon>
        <taxon>Magnoliopsida</taxon>
        <taxon>eudicotyledons</taxon>
        <taxon>Gunneridae</taxon>
        <taxon>Pentapetalae</taxon>
        <taxon>asterids</taxon>
        <taxon>Ericales</taxon>
        <taxon>Ericaceae</taxon>
        <taxon>Ericoideae</taxon>
        <taxon>Rhodoreae</taxon>
        <taxon>Rhododendron</taxon>
    </lineage>
</organism>
<dbReference type="OrthoDB" id="1709770at2759"/>
<evidence type="ECO:0000313" key="3">
    <source>
        <dbReference type="Proteomes" id="UP000626092"/>
    </source>
</evidence>
<evidence type="ECO:0000313" key="2">
    <source>
        <dbReference type="EMBL" id="KAF7124395.1"/>
    </source>
</evidence>
<comment type="caution">
    <text evidence="2">The sequence shown here is derived from an EMBL/GenBank/DDBJ whole genome shotgun (WGS) entry which is preliminary data.</text>
</comment>
<name>A0A834G7G7_RHOSS</name>
<keyword evidence="3" id="KW-1185">Reference proteome</keyword>
<dbReference type="Proteomes" id="UP000626092">
    <property type="component" value="Unassembled WGS sequence"/>
</dbReference>
<keyword evidence="1" id="KW-0472">Membrane</keyword>
<protein>
    <submittedName>
        <fullName evidence="2">Uncharacterized protein</fullName>
    </submittedName>
</protein>
<feature type="transmembrane region" description="Helical" evidence="1">
    <location>
        <begin position="28"/>
        <end position="45"/>
    </location>
</feature>
<gene>
    <name evidence="2" type="ORF">RHSIM_Rhsim12G0204100</name>
</gene>
<reference evidence="2" key="1">
    <citation type="submission" date="2019-11" db="EMBL/GenBank/DDBJ databases">
        <authorList>
            <person name="Liu Y."/>
            <person name="Hou J."/>
            <person name="Li T.-Q."/>
            <person name="Guan C.-H."/>
            <person name="Wu X."/>
            <person name="Wu H.-Z."/>
            <person name="Ling F."/>
            <person name="Zhang R."/>
            <person name="Shi X.-G."/>
            <person name="Ren J.-P."/>
            <person name="Chen E.-F."/>
            <person name="Sun J.-M."/>
        </authorList>
    </citation>
    <scope>NUCLEOTIDE SEQUENCE</scope>
    <source>
        <strain evidence="2">Adult_tree_wgs_1</strain>
        <tissue evidence="2">Leaves</tissue>
    </source>
</reference>
<sequence length="99" mass="10658">MRPSIIDFVANCLLIELSSAMESKSHKTLFVTLIIIAMVLSPMLTSCEAARFTHRELLQETETCPGCSLLQTEDPICPACVCCSPPPPGECCPCCATPP</sequence>
<accession>A0A834G7G7</accession>
<dbReference type="EMBL" id="WJXA01000012">
    <property type="protein sequence ID" value="KAF7124395.1"/>
    <property type="molecule type" value="Genomic_DNA"/>
</dbReference>